<proteinExistence type="predicted"/>
<organism evidence="2 3">
    <name type="scientific">Haloplanus salinus</name>
    <dbReference type="NCBI Taxonomy" id="1126245"/>
    <lineage>
        <taxon>Archaea</taxon>
        <taxon>Methanobacteriati</taxon>
        <taxon>Methanobacteriota</taxon>
        <taxon>Stenosarchaea group</taxon>
        <taxon>Halobacteria</taxon>
        <taxon>Halobacteriales</taxon>
        <taxon>Haloferacaceae</taxon>
        <taxon>Haloplanus</taxon>
    </lineage>
</organism>
<gene>
    <name evidence="2" type="ORF">DU504_13770</name>
</gene>
<sequence length="69" mass="7248">MASRTVGITSLSISSRPNPASSDGTDESTRNLVDGHSRDSDPVQLLFWARLPGDTPLTAGAAPFAYDTV</sequence>
<feature type="compositionally biased region" description="Polar residues" evidence="1">
    <location>
        <begin position="1"/>
        <end position="23"/>
    </location>
</feature>
<name>A0A368NCQ8_9EURY</name>
<accession>A0A368NCQ8</accession>
<evidence type="ECO:0000256" key="1">
    <source>
        <dbReference type="SAM" id="MobiDB-lite"/>
    </source>
</evidence>
<evidence type="ECO:0000313" key="2">
    <source>
        <dbReference type="EMBL" id="RCU48278.1"/>
    </source>
</evidence>
<feature type="compositionally biased region" description="Basic and acidic residues" evidence="1">
    <location>
        <begin position="27"/>
        <end position="39"/>
    </location>
</feature>
<feature type="region of interest" description="Disordered" evidence="1">
    <location>
        <begin position="1"/>
        <end position="39"/>
    </location>
</feature>
<dbReference type="Proteomes" id="UP000252189">
    <property type="component" value="Unassembled WGS sequence"/>
</dbReference>
<evidence type="ECO:0000313" key="3">
    <source>
        <dbReference type="Proteomes" id="UP000252189"/>
    </source>
</evidence>
<comment type="caution">
    <text evidence="2">The sequence shown here is derived from an EMBL/GenBank/DDBJ whole genome shotgun (WGS) entry which is preliminary data.</text>
</comment>
<dbReference type="AlphaFoldDB" id="A0A368NCQ8"/>
<dbReference type="EMBL" id="QPHM01000001">
    <property type="protein sequence ID" value="RCU48278.1"/>
    <property type="molecule type" value="Genomic_DNA"/>
</dbReference>
<protein>
    <submittedName>
        <fullName evidence="2">Uncharacterized protein</fullName>
    </submittedName>
</protein>
<keyword evidence="3" id="KW-1185">Reference proteome</keyword>
<reference evidence="2 3" key="1">
    <citation type="submission" date="2018-07" db="EMBL/GenBank/DDBJ databases">
        <title>Genome sequences of Haloplanus salinus JCM 18368T.</title>
        <authorList>
            <person name="Kim Y.B."/>
            <person name="Roh S.W."/>
        </authorList>
    </citation>
    <scope>NUCLEOTIDE SEQUENCE [LARGE SCALE GENOMIC DNA]</scope>
    <source>
        <strain evidence="2 3">JCM 18368</strain>
    </source>
</reference>